<feature type="domain" description="PHD-type" evidence="15">
    <location>
        <begin position="220"/>
        <end position="277"/>
    </location>
</feature>
<dbReference type="InterPro" id="IPR009057">
    <property type="entry name" value="Homeodomain-like_sf"/>
</dbReference>
<dbReference type="OrthoDB" id="1903104at2759"/>
<dbReference type="PROSITE" id="PS50071">
    <property type="entry name" value="HOMEOBOX_2"/>
    <property type="match status" value="1"/>
</dbReference>
<feature type="DNA-binding region" description="Homeobox" evidence="11">
    <location>
        <begin position="485"/>
        <end position="544"/>
    </location>
</feature>
<dbReference type="InterPro" id="IPR019787">
    <property type="entry name" value="Znf_PHD-finger"/>
</dbReference>
<feature type="domain" description="Homeobox" evidence="16">
    <location>
        <begin position="483"/>
        <end position="543"/>
    </location>
</feature>
<dbReference type="PROSITE" id="PS01359">
    <property type="entry name" value="ZF_PHD_1"/>
    <property type="match status" value="1"/>
</dbReference>
<dbReference type="InterPro" id="IPR011011">
    <property type="entry name" value="Znf_FYVE_PHD"/>
</dbReference>
<dbReference type="InterPro" id="IPR013083">
    <property type="entry name" value="Znf_RING/FYVE/PHD"/>
</dbReference>
<keyword evidence="18" id="KW-1185">Reference proteome</keyword>
<keyword evidence="10 11" id="KW-0539">Nucleus</keyword>
<evidence type="ECO:0000256" key="9">
    <source>
        <dbReference type="ARBA" id="ARBA00023163"/>
    </source>
</evidence>
<evidence type="ECO:0000313" key="17">
    <source>
        <dbReference type="EMBL" id="KAA8522714.1"/>
    </source>
</evidence>
<keyword evidence="5" id="KW-0862">Zinc</keyword>
<feature type="compositionally biased region" description="Basic and acidic residues" evidence="14">
    <location>
        <begin position="98"/>
        <end position="111"/>
    </location>
</feature>
<feature type="compositionally biased region" description="Polar residues" evidence="14">
    <location>
        <begin position="53"/>
        <end position="68"/>
    </location>
</feature>
<evidence type="ECO:0000256" key="7">
    <source>
        <dbReference type="ARBA" id="ARBA00023125"/>
    </source>
</evidence>
<dbReference type="GO" id="GO:0045814">
    <property type="term" value="P:negative regulation of gene expression, epigenetic"/>
    <property type="evidence" value="ECO:0007669"/>
    <property type="project" value="TreeGrafter"/>
</dbReference>
<evidence type="ECO:0000259" key="16">
    <source>
        <dbReference type="PROSITE" id="PS50071"/>
    </source>
</evidence>
<evidence type="ECO:0000256" key="10">
    <source>
        <dbReference type="ARBA" id="ARBA00023242"/>
    </source>
</evidence>
<evidence type="ECO:0000256" key="3">
    <source>
        <dbReference type="ARBA" id="ARBA00022723"/>
    </source>
</evidence>
<dbReference type="AlphaFoldDB" id="A0A5J4ZXS3"/>
<evidence type="ECO:0000256" key="4">
    <source>
        <dbReference type="ARBA" id="ARBA00022771"/>
    </source>
</evidence>
<evidence type="ECO:0000256" key="13">
    <source>
        <dbReference type="RuleBase" id="RU000682"/>
    </source>
</evidence>
<comment type="similarity">
    <text evidence="2">Belongs to the PHD-associated homeobox family.</text>
</comment>
<dbReference type="CDD" id="cd00086">
    <property type="entry name" value="homeodomain"/>
    <property type="match status" value="1"/>
</dbReference>
<keyword evidence="6" id="KW-0805">Transcription regulation</keyword>
<feature type="compositionally biased region" description="Acidic residues" evidence="14">
    <location>
        <begin position="322"/>
        <end position="333"/>
    </location>
</feature>
<organism evidence="17 18">
    <name type="scientific">Nyssa sinensis</name>
    <dbReference type="NCBI Taxonomy" id="561372"/>
    <lineage>
        <taxon>Eukaryota</taxon>
        <taxon>Viridiplantae</taxon>
        <taxon>Streptophyta</taxon>
        <taxon>Embryophyta</taxon>
        <taxon>Tracheophyta</taxon>
        <taxon>Spermatophyta</taxon>
        <taxon>Magnoliopsida</taxon>
        <taxon>eudicotyledons</taxon>
        <taxon>Gunneridae</taxon>
        <taxon>Pentapetalae</taxon>
        <taxon>asterids</taxon>
        <taxon>Cornales</taxon>
        <taxon>Nyssaceae</taxon>
        <taxon>Nyssa</taxon>
    </lineage>
</organism>
<proteinExistence type="inferred from homology"/>
<feature type="compositionally biased region" description="Basic residues" evidence="14">
    <location>
        <begin position="21"/>
        <end position="39"/>
    </location>
</feature>
<dbReference type="Proteomes" id="UP000325577">
    <property type="component" value="Linkage Group LG4"/>
</dbReference>
<protein>
    <recommendedName>
        <fullName evidence="19">Homeobox domain-containing protein</fullName>
    </recommendedName>
</protein>
<dbReference type="Gene3D" id="1.10.10.60">
    <property type="entry name" value="Homeodomain-like"/>
    <property type="match status" value="1"/>
</dbReference>
<evidence type="ECO:0000313" key="18">
    <source>
        <dbReference type="Proteomes" id="UP000325577"/>
    </source>
</evidence>
<dbReference type="Pfam" id="PF00046">
    <property type="entry name" value="Homeodomain"/>
    <property type="match status" value="1"/>
</dbReference>
<dbReference type="FunFam" id="1.10.10.60:FF:000437">
    <property type="entry name" value="pathogenesis-related homeodomain protein"/>
    <property type="match status" value="1"/>
</dbReference>
<evidence type="ECO:0000256" key="12">
    <source>
        <dbReference type="PROSITE-ProRule" id="PRU00146"/>
    </source>
</evidence>
<dbReference type="PANTHER" id="PTHR12628:SF10">
    <property type="entry name" value="HOMEOBOX DOMAIN-CONTAINING PROTEIN"/>
    <property type="match status" value="1"/>
</dbReference>
<evidence type="ECO:0000256" key="1">
    <source>
        <dbReference type="ARBA" id="ARBA00004123"/>
    </source>
</evidence>
<keyword evidence="7 11" id="KW-0238">DNA-binding</keyword>
<keyword evidence="9" id="KW-0804">Transcription</keyword>
<gene>
    <name evidence="17" type="ORF">F0562_009124</name>
</gene>
<feature type="region of interest" description="Disordered" evidence="14">
    <location>
        <begin position="430"/>
        <end position="452"/>
    </location>
</feature>
<dbReference type="PANTHER" id="PTHR12628">
    <property type="entry name" value="POLYCOMB-LIKE TRANSCRIPTION FACTOR"/>
    <property type="match status" value="1"/>
</dbReference>
<dbReference type="GO" id="GO:0043565">
    <property type="term" value="F:sequence-specific DNA binding"/>
    <property type="evidence" value="ECO:0007669"/>
    <property type="project" value="UniProtKB-ARBA"/>
</dbReference>
<keyword evidence="4 12" id="KW-0863">Zinc-finger</keyword>
<dbReference type="InterPro" id="IPR001965">
    <property type="entry name" value="Znf_PHD"/>
</dbReference>
<dbReference type="InterPro" id="IPR001356">
    <property type="entry name" value="HD"/>
</dbReference>
<evidence type="ECO:0000256" key="11">
    <source>
        <dbReference type="PROSITE-ProRule" id="PRU00108"/>
    </source>
</evidence>
<keyword evidence="3" id="KW-0479">Metal-binding</keyword>
<dbReference type="GO" id="GO:0005634">
    <property type="term" value="C:nucleus"/>
    <property type="evidence" value="ECO:0007669"/>
    <property type="project" value="UniProtKB-SubCell"/>
</dbReference>
<reference evidence="17 18" key="1">
    <citation type="submission" date="2019-09" db="EMBL/GenBank/DDBJ databases">
        <title>A chromosome-level genome assembly of the Chinese tupelo Nyssa sinensis.</title>
        <authorList>
            <person name="Yang X."/>
            <person name="Kang M."/>
            <person name="Yang Y."/>
            <person name="Xiong H."/>
            <person name="Wang M."/>
            <person name="Zhang Z."/>
            <person name="Wang Z."/>
            <person name="Wu H."/>
            <person name="Ma T."/>
            <person name="Liu J."/>
            <person name="Xi Z."/>
        </authorList>
    </citation>
    <scope>NUCLEOTIDE SEQUENCE [LARGE SCALE GENOMIC DNA]</scope>
    <source>
        <strain evidence="17">J267</strain>
        <tissue evidence="17">Leaf</tissue>
    </source>
</reference>
<evidence type="ECO:0000256" key="8">
    <source>
        <dbReference type="ARBA" id="ARBA00023155"/>
    </source>
</evidence>
<dbReference type="CDD" id="cd15504">
    <property type="entry name" value="PHD_PRHA_like"/>
    <property type="match status" value="1"/>
</dbReference>
<evidence type="ECO:0000256" key="6">
    <source>
        <dbReference type="ARBA" id="ARBA00023015"/>
    </source>
</evidence>
<keyword evidence="8 11" id="KW-0371">Homeobox</keyword>
<feature type="region of interest" description="Disordered" evidence="14">
    <location>
        <begin position="549"/>
        <end position="575"/>
    </location>
</feature>
<evidence type="ECO:0008006" key="19">
    <source>
        <dbReference type="Google" id="ProtNLM"/>
    </source>
</evidence>
<dbReference type="SMART" id="SM00389">
    <property type="entry name" value="HOX"/>
    <property type="match status" value="1"/>
</dbReference>
<dbReference type="GO" id="GO:0008270">
    <property type="term" value="F:zinc ion binding"/>
    <property type="evidence" value="ECO:0007669"/>
    <property type="project" value="UniProtKB-KW"/>
</dbReference>
<dbReference type="EMBL" id="CM018047">
    <property type="protein sequence ID" value="KAA8522714.1"/>
    <property type="molecule type" value="Genomic_DNA"/>
</dbReference>
<dbReference type="Gene3D" id="3.30.40.10">
    <property type="entry name" value="Zinc/RING finger domain, C3HC4 (zinc finger)"/>
    <property type="match status" value="1"/>
</dbReference>
<dbReference type="SUPFAM" id="SSF57903">
    <property type="entry name" value="FYVE/PHD zinc finger"/>
    <property type="match status" value="1"/>
</dbReference>
<dbReference type="SMART" id="SM00249">
    <property type="entry name" value="PHD"/>
    <property type="match status" value="1"/>
</dbReference>
<name>A0A5J4ZXS3_9ASTE</name>
<comment type="subcellular location">
    <subcellularLocation>
        <location evidence="1 11 13">Nucleus</location>
    </subcellularLocation>
</comment>
<evidence type="ECO:0000256" key="2">
    <source>
        <dbReference type="ARBA" id="ARBA00007427"/>
    </source>
</evidence>
<dbReference type="FunFam" id="3.30.40.10:FF:000270">
    <property type="entry name" value="pathogenesis-related homeodomain protein-like"/>
    <property type="match status" value="1"/>
</dbReference>
<dbReference type="GO" id="GO:0010557">
    <property type="term" value="P:positive regulation of macromolecule biosynthetic process"/>
    <property type="evidence" value="ECO:0007669"/>
    <property type="project" value="UniProtKB-ARBA"/>
</dbReference>
<dbReference type="PROSITE" id="PS50016">
    <property type="entry name" value="ZF_PHD_2"/>
    <property type="match status" value="1"/>
</dbReference>
<feature type="region of interest" description="Disordered" evidence="14">
    <location>
        <begin position="1"/>
        <end position="131"/>
    </location>
</feature>
<feature type="compositionally biased region" description="Basic residues" evidence="14">
    <location>
        <begin position="112"/>
        <end position="123"/>
    </location>
</feature>
<feature type="compositionally biased region" description="Basic and acidic residues" evidence="14">
    <location>
        <begin position="559"/>
        <end position="575"/>
    </location>
</feature>
<dbReference type="GO" id="GO:0006355">
    <property type="term" value="P:regulation of DNA-templated transcription"/>
    <property type="evidence" value="ECO:0007669"/>
    <property type="project" value="UniProtKB-ARBA"/>
</dbReference>
<dbReference type="InterPro" id="IPR019786">
    <property type="entry name" value="Zinc_finger_PHD-type_CS"/>
</dbReference>
<sequence>MRGSGKTEIGSKQSALLHIKTGTKKSQTKRHKTKSKSHGKAIGSTIPKKKVTNYASKGTKNDSASRSAISKAALYKIKSSKKQSSSIRQVEKPSLISSKEKGKHANGDVKSQKSKKKGKRKRQKDNVELDEASRLQRRTRYLLIKMKLEQNLIDAYSTEGWKGQSREKIKPEKELQRAKKQILKCKLGIRDAIRQLDMLSSVGCIEDSAMAPDGSVYHEHIFCAKCKLREAFPDNDIILCDGTCNCAFHQKCLDPPLSTENIPPGDQGWFCKFCECKMEIIEAMNAHLGTRFLVDSNWQDIFKEEAALPDGGGAMLHPEQEWPSDDSEDDDYDPEKIENSGSYSMAGSEDDASYDASSPSSLWSLKDEVFSESGKSAKRSKGQESTSIELIIGADSEDTTDCEIISGRRQRRAVDYKKLYIEMFGKDAPANEQVSEDEDWGPAKRKRREKESDAATTLITLCESEKKCPNVNSMEVGNKLSSEQIKRPFFRIPSTAVEKLRLVFAENELPSRDVKENLSKQLGLESEKVNKWFKNARYLALKARKAEGEKPFQSASPKISKESRSEIGKDTTADQVALKDRPSATVVLTHKNLKKFRRRKNSLLLTSSLKKRQQKSDFLRTSARDKVGMEFGDDVSLKLLRENVKREKKRVNFKAGTGLQEAEAELERLCRIKGKLEKLQQVLQELPNCTSNKADAPTSNEESVIYVPEAVLREKRLF</sequence>
<dbReference type="SUPFAM" id="SSF46689">
    <property type="entry name" value="Homeodomain-like"/>
    <property type="match status" value="1"/>
</dbReference>
<feature type="region of interest" description="Disordered" evidence="14">
    <location>
        <begin position="309"/>
        <end position="359"/>
    </location>
</feature>
<evidence type="ECO:0000256" key="14">
    <source>
        <dbReference type="SAM" id="MobiDB-lite"/>
    </source>
</evidence>
<dbReference type="Pfam" id="PF00628">
    <property type="entry name" value="PHD"/>
    <property type="match status" value="1"/>
</dbReference>
<dbReference type="GO" id="GO:0003682">
    <property type="term" value="F:chromatin binding"/>
    <property type="evidence" value="ECO:0007669"/>
    <property type="project" value="TreeGrafter"/>
</dbReference>
<evidence type="ECO:0000259" key="15">
    <source>
        <dbReference type="PROSITE" id="PS50016"/>
    </source>
</evidence>
<evidence type="ECO:0000256" key="5">
    <source>
        <dbReference type="ARBA" id="ARBA00022833"/>
    </source>
</evidence>
<accession>A0A5J4ZXS3</accession>
<dbReference type="InterPro" id="IPR045876">
    <property type="entry name" value="PRHA-like_PHD-finger"/>
</dbReference>